<comment type="caution">
    <text evidence="1">The sequence shown here is derived from an EMBL/GenBank/DDBJ whole genome shotgun (WGS) entry which is preliminary data.</text>
</comment>
<dbReference type="InterPro" id="IPR011471">
    <property type="entry name" value="DUF1577"/>
</dbReference>
<organism evidence="1 2">
    <name type="scientific">Leptospira noguchii str. 2001034031</name>
    <dbReference type="NCBI Taxonomy" id="1193053"/>
    <lineage>
        <taxon>Bacteria</taxon>
        <taxon>Pseudomonadati</taxon>
        <taxon>Spirochaetota</taxon>
        <taxon>Spirochaetia</taxon>
        <taxon>Leptospirales</taxon>
        <taxon>Leptospiraceae</taxon>
        <taxon>Leptospira</taxon>
    </lineage>
</organism>
<feature type="non-terminal residue" evidence="1">
    <location>
        <position position="1"/>
    </location>
</feature>
<dbReference type="EMBL" id="AKXB02000038">
    <property type="protein sequence ID" value="EMO90557.1"/>
    <property type="molecule type" value="Genomic_DNA"/>
</dbReference>
<reference evidence="1 2" key="1">
    <citation type="submission" date="2013-01" db="EMBL/GenBank/DDBJ databases">
        <authorList>
            <person name="Harkins D.M."/>
            <person name="Durkin A.S."/>
            <person name="Brinkac L.M."/>
            <person name="Haft D.H."/>
            <person name="Selengut J.D."/>
            <person name="Sanka R."/>
            <person name="DePew J."/>
            <person name="Purushe J."/>
            <person name="Whelen A.C."/>
            <person name="Vinetz J.M."/>
            <person name="Sutton G.G."/>
            <person name="Nierman W.C."/>
            <person name="Fouts D.E."/>
        </authorList>
    </citation>
    <scope>NUCLEOTIDE SEQUENCE [LARGE SCALE GENOMIC DNA]</scope>
    <source>
        <strain evidence="1 2">2001034031</strain>
    </source>
</reference>
<dbReference type="Proteomes" id="UP000012138">
    <property type="component" value="Unassembled WGS sequence"/>
</dbReference>
<evidence type="ECO:0000313" key="1">
    <source>
        <dbReference type="EMBL" id="EMO90557.1"/>
    </source>
</evidence>
<accession>M6Y8B0</accession>
<evidence type="ECO:0000313" key="2">
    <source>
        <dbReference type="Proteomes" id="UP000012138"/>
    </source>
</evidence>
<proteinExistence type="predicted"/>
<gene>
    <name evidence="1" type="ORF">LEP1GSC024_3814</name>
</gene>
<sequence length="89" mass="10246">LNCEVIDEKPNNQYILSVSEISIASKERSLNRIVPPEGAVWITNIRTSKTTIDANLEPVSKLVVLLTRNYLLVKWTNIIQRYRMDFGNK</sequence>
<dbReference type="AlphaFoldDB" id="M6Y8B0"/>
<protein>
    <submittedName>
        <fullName evidence="1">PF07614 domain protein</fullName>
    </submittedName>
</protein>
<dbReference type="Pfam" id="PF07614">
    <property type="entry name" value="DUF1577"/>
    <property type="match status" value="1"/>
</dbReference>
<name>M6Y8B0_9LEPT</name>